<feature type="binding site" evidence="20">
    <location>
        <position position="13"/>
    </location>
    <ligand>
        <name>Zn(2+)</name>
        <dbReference type="ChEBI" id="CHEBI:29105"/>
    </ligand>
</feature>
<evidence type="ECO:0000256" key="6">
    <source>
        <dbReference type="ARBA" id="ARBA00022490"/>
    </source>
</evidence>
<keyword evidence="15 19" id="KW-0443">Lipid metabolism</keyword>
<comment type="catalytic activity">
    <reaction evidence="18 19">
        <text>N(6)-carboxybiotinyl-L-lysyl-[protein] + acetyl-CoA = N(6)-biotinyl-L-lysyl-[protein] + malonyl-CoA</text>
        <dbReference type="Rhea" id="RHEA:54728"/>
        <dbReference type="Rhea" id="RHEA-COMP:10505"/>
        <dbReference type="Rhea" id="RHEA-COMP:10506"/>
        <dbReference type="ChEBI" id="CHEBI:57288"/>
        <dbReference type="ChEBI" id="CHEBI:57384"/>
        <dbReference type="ChEBI" id="CHEBI:83144"/>
        <dbReference type="ChEBI" id="CHEBI:83145"/>
        <dbReference type="EC" id="2.1.3.15"/>
    </reaction>
</comment>
<evidence type="ECO:0000256" key="7">
    <source>
        <dbReference type="ARBA" id="ARBA00022516"/>
    </source>
</evidence>
<evidence type="ECO:0000256" key="12">
    <source>
        <dbReference type="ARBA" id="ARBA00022832"/>
    </source>
</evidence>
<dbReference type="HAMAP" id="MF_01395">
    <property type="entry name" value="AcetylCoA_CT_beta"/>
    <property type="match status" value="1"/>
</dbReference>
<evidence type="ECO:0000256" key="2">
    <source>
        <dbReference type="ARBA" id="ARBA00004956"/>
    </source>
</evidence>
<comment type="subcellular location">
    <subcellularLocation>
        <location evidence="1 19">Cytoplasm</location>
    </subcellularLocation>
</comment>
<evidence type="ECO:0000256" key="14">
    <source>
        <dbReference type="ARBA" id="ARBA00022840"/>
    </source>
</evidence>
<keyword evidence="8 19" id="KW-0808">Transferase</keyword>
<dbReference type="PROSITE" id="PS50980">
    <property type="entry name" value="COA_CT_NTER"/>
    <property type="match status" value="1"/>
</dbReference>
<feature type="domain" description="CoA carboxyltransferase N-terminal" evidence="22">
    <location>
        <begin position="9"/>
        <end position="277"/>
    </location>
</feature>
<evidence type="ECO:0000313" key="25">
    <source>
        <dbReference type="Proteomes" id="UP001596004"/>
    </source>
</evidence>
<comment type="pathway">
    <text evidence="2 19">Lipid metabolism; malonyl-CoA biosynthesis; malonyl-CoA from acetyl-CoA: step 1/1.</text>
</comment>
<dbReference type="NCBIfam" id="TIGR00513">
    <property type="entry name" value="accA"/>
    <property type="match status" value="1"/>
</dbReference>
<keyword evidence="13 20" id="KW-0862">Zinc</keyword>
<feature type="binding site" evidence="20">
    <location>
        <position position="16"/>
    </location>
    <ligand>
        <name>Zn(2+)</name>
        <dbReference type="ChEBI" id="CHEBI:29105"/>
    </ligand>
</feature>
<comment type="subunit">
    <text evidence="5">Acetyl-CoA carboxylase is a heterotetramer composed of biotin carboxyl carrier protein (AccB), biotin carboxylase (AccC) and two subunits of ACCase subunit beta/alpha.</text>
</comment>
<keyword evidence="24" id="KW-0436">Ligase</keyword>
<dbReference type="InterPro" id="IPR011762">
    <property type="entry name" value="COA_CT_N"/>
</dbReference>
<evidence type="ECO:0000256" key="11">
    <source>
        <dbReference type="ARBA" id="ARBA00022771"/>
    </source>
</evidence>
<keyword evidence="10 19" id="KW-0547">Nucleotide-binding</keyword>
<dbReference type="InterPro" id="IPR001095">
    <property type="entry name" value="Acetyl_CoA_COase_a_su"/>
</dbReference>
<evidence type="ECO:0000256" key="16">
    <source>
        <dbReference type="ARBA" id="ARBA00023160"/>
    </source>
</evidence>
<gene>
    <name evidence="20 24" type="primary">accD</name>
    <name evidence="19" type="synonym">accA</name>
    <name evidence="24" type="ORF">ACFO60_20790</name>
</gene>
<feature type="compositionally biased region" description="Basic and acidic residues" evidence="21">
    <location>
        <begin position="270"/>
        <end position="291"/>
    </location>
</feature>
<feature type="region of interest" description="Disordered" evidence="21">
    <location>
        <begin position="260"/>
        <end position="306"/>
    </location>
</feature>
<dbReference type="Pfam" id="PF01039">
    <property type="entry name" value="Carboxyl_trans"/>
    <property type="match status" value="1"/>
</dbReference>
<keyword evidence="6 19" id="KW-0963">Cytoplasm</keyword>
<feature type="domain" description="CoA carboxyltransferase C-terminal" evidence="23">
    <location>
        <begin position="302"/>
        <end position="547"/>
    </location>
</feature>
<dbReference type="PROSITE" id="PS50989">
    <property type="entry name" value="COA_CT_CTER"/>
    <property type="match status" value="1"/>
</dbReference>
<accession>A0ABV9CKH3</accession>
<dbReference type="PANTHER" id="PTHR42853">
    <property type="entry name" value="ACETYL-COENZYME A CARBOXYLASE CARBOXYL TRANSFERASE SUBUNIT ALPHA"/>
    <property type="match status" value="1"/>
</dbReference>
<comment type="similarity">
    <text evidence="19">Belongs to the AccA family.</text>
</comment>
<comment type="function">
    <text evidence="17 20">Component of the acetyl coenzyme A carboxylase (ACC) complex. Biotin carboxylase (BC) catalyzes the carboxylation of biotin on its carrier protein (BCCP) and then the CO(2) group is transferred by the transcarboxylase to acetyl-CoA to form malonyl-CoA.</text>
</comment>
<dbReference type="HAMAP" id="MF_00823">
    <property type="entry name" value="AcetylCoA_CT_alpha"/>
    <property type="match status" value="1"/>
</dbReference>
<dbReference type="PANTHER" id="PTHR42853:SF3">
    <property type="entry name" value="ACETYL-COENZYME A CARBOXYLASE CARBOXYL TRANSFERASE SUBUNIT ALPHA, CHLOROPLASTIC"/>
    <property type="match status" value="1"/>
</dbReference>
<name>A0ABV9CKH3_9ACTN</name>
<dbReference type="SUPFAM" id="SSF52096">
    <property type="entry name" value="ClpP/crotonase"/>
    <property type="match status" value="2"/>
</dbReference>
<evidence type="ECO:0000256" key="13">
    <source>
        <dbReference type="ARBA" id="ARBA00022833"/>
    </source>
</evidence>
<evidence type="ECO:0000256" key="15">
    <source>
        <dbReference type="ARBA" id="ARBA00023098"/>
    </source>
</evidence>
<evidence type="ECO:0000256" key="10">
    <source>
        <dbReference type="ARBA" id="ARBA00022741"/>
    </source>
</evidence>
<sequence length="576" mass="60187">MVTATATGAWTRCAGCAAPVYGRRLARALQVCPECGHHGRLGAHDRLGLLLDDGWRELPSPPGADDPLRFTDLRPYRERLREARDATGLPEAIVCAAGAVDGRPVVAGAMDFRFLGGSMGCGVGRRIERAARRALADRVPLILVSASGGARMQEGALALMQMARTSQALAELDEAGILTISLVTDPTYGGVAASFAALADVVLAEPGARMGFAGPRVIEQTIGHRLPEGFQTAEFLLERGLIDAIVPRAELRETVGRLLDAARGPRRPAGTRDHHEEARPPEPGAHDRTRPAEPGAPGAGGGFAQEGDEDAWRAVRLARDPGRPTTLDHIEAVVDGFQELRGDRAAGDCPAIVGGVGSLAGRPLVVVGVQKGRDLRERMARAFGMPSPAGYRKAGRLMRLAAKLRIPVLTLVDTPGAHPGREAEEHGQAFAIAENLRLMSGLPVPVVSVITGEGGSGGALALAVADTVLALENAVYSVISPEGCASILWRDPAAAPRAAGALRLGVRGLLAQRVIDEVIPEPPGGAHADPQAASLAVRDAVAAHLDRLAGLDPAALVAERRRRFSSFGGPAEGEMP</sequence>
<evidence type="ECO:0000256" key="1">
    <source>
        <dbReference type="ARBA" id="ARBA00004496"/>
    </source>
</evidence>
<evidence type="ECO:0000256" key="20">
    <source>
        <dbReference type="HAMAP-Rule" id="MF_01395"/>
    </source>
</evidence>
<keyword evidence="9 20" id="KW-0479">Metal-binding</keyword>
<dbReference type="InterPro" id="IPR000438">
    <property type="entry name" value="Acetyl_CoA_COase_Trfase_b_su"/>
</dbReference>
<comment type="function">
    <text evidence="19">Component of the acetyl coenzyme A carboxylase (ACC) complex. First, biotin carboxylase catalyzes the carboxylation of biotin on its carrier protein (BCCP) and then the CO(2) group is transferred by the carboxyltransferase to acetyl-CoA to form malonyl-CoA.</text>
</comment>
<evidence type="ECO:0000256" key="9">
    <source>
        <dbReference type="ARBA" id="ARBA00022723"/>
    </source>
</evidence>
<keyword evidence="11 20" id="KW-0863">Zinc-finger</keyword>
<comment type="caution">
    <text evidence="24">The sequence shown here is derived from an EMBL/GenBank/DDBJ whole genome shotgun (WGS) entry which is preliminary data.</text>
</comment>
<dbReference type="PRINTS" id="PR01069">
    <property type="entry name" value="ACCCTRFRASEA"/>
</dbReference>
<protein>
    <recommendedName>
        <fullName evidence="19 20">Multifunctional fusion protein</fullName>
    </recommendedName>
    <domain>
        <recommendedName>
            <fullName evidence="19">Acetyl-coenzyme A carboxylase carboxyl transferase subunit alpha</fullName>
            <shortName evidence="19">ACCase subunit alpha</shortName>
            <shortName evidence="19">Acetyl-CoA carboxylase carboxyltransferase subunit alpha</shortName>
            <ecNumber evidence="19">2.1.3.15</ecNumber>
        </recommendedName>
    </domain>
    <domain>
        <recommendedName>
            <fullName evidence="20">Acetyl-coenzyme A carboxylase carboxyl transferase subunit beta</fullName>
            <shortName evidence="20">ACCase subunit beta</shortName>
            <shortName evidence="20">Acetyl-CoA carboxylase carboxyltransferase subunit beta</shortName>
        </recommendedName>
    </domain>
</protein>
<keyword evidence="12 19" id="KW-0276">Fatty acid metabolism</keyword>
<feature type="binding site" evidence="20">
    <location>
        <position position="32"/>
    </location>
    <ligand>
        <name>Zn(2+)</name>
        <dbReference type="ChEBI" id="CHEBI:29105"/>
    </ligand>
</feature>
<proteinExistence type="inferred from homology"/>
<evidence type="ECO:0000256" key="5">
    <source>
        <dbReference type="ARBA" id="ARBA00011664"/>
    </source>
</evidence>
<evidence type="ECO:0000259" key="22">
    <source>
        <dbReference type="PROSITE" id="PS50980"/>
    </source>
</evidence>
<dbReference type="Gene3D" id="3.90.226.10">
    <property type="entry name" value="2-enoyl-CoA Hydratase, Chain A, domain 1"/>
    <property type="match status" value="2"/>
</dbReference>
<organism evidence="24 25">
    <name type="scientific">Sphaerisporangium dianthi</name>
    <dbReference type="NCBI Taxonomy" id="1436120"/>
    <lineage>
        <taxon>Bacteria</taxon>
        <taxon>Bacillati</taxon>
        <taxon>Actinomycetota</taxon>
        <taxon>Actinomycetes</taxon>
        <taxon>Streptosporangiales</taxon>
        <taxon>Streptosporangiaceae</taxon>
        <taxon>Sphaerisporangium</taxon>
    </lineage>
</organism>
<evidence type="ECO:0000256" key="3">
    <source>
        <dbReference type="ARBA" id="ARBA00006276"/>
    </source>
</evidence>
<dbReference type="EC" id="2.1.3.15" evidence="19"/>
<evidence type="ECO:0000256" key="21">
    <source>
        <dbReference type="SAM" id="MobiDB-lite"/>
    </source>
</evidence>
<feature type="zinc finger region" description="C4-type" evidence="20">
    <location>
        <begin position="13"/>
        <end position="35"/>
    </location>
</feature>
<dbReference type="NCBIfam" id="NF041504">
    <property type="entry name" value="AccA_sub"/>
    <property type="match status" value="1"/>
</dbReference>
<dbReference type="RefSeq" id="WP_380842426.1">
    <property type="nucleotide sequence ID" value="NZ_JBHSFP010000014.1"/>
</dbReference>
<evidence type="ECO:0000256" key="4">
    <source>
        <dbReference type="ARBA" id="ARBA00010284"/>
    </source>
</evidence>
<dbReference type="Pfam" id="PF17848">
    <property type="entry name" value="Zn_ribbon_ACC"/>
    <property type="match status" value="1"/>
</dbReference>
<dbReference type="InterPro" id="IPR011763">
    <property type="entry name" value="COA_CT_C"/>
</dbReference>
<dbReference type="GO" id="GO:0003989">
    <property type="term" value="F:acetyl-CoA carboxylase activity"/>
    <property type="evidence" value="ECO:0007669"/>
    <property type="project" value="UniProtKB-EC"/>
</dbReference>
<evidence type="ECO:0000313" key="24">
    <source>
        <dbReference type="EMBL" id="MFC4533217.1"/>
    </source>
</evidence>
<keyword evidence="14 19" id="KW-0067">ATP-binding</keyword>
<dbReference type="EMBL" id="JBHSFP010000014">
    <property type="protein sequence ID" value="MFC4533217.1"/>
    <property type="molecule type" value="Genomic_DNA"/>
</dbReference>
<evidence type="ECO:0000256" key="19">
    <source>
        <dbReference type="HAMAP-Rule" id="MF_00823"/>
    </source>
</evidence>
<comment type="cofactor">
    <cofactor evidence="20">
        <name>Zn(2+)</name>
        <dbReference type="ChEBI" id="CHEBI:29105"/>
    </cofactor>
    <text evidence="20">Binds 1 zinc ion per subunit.</text>
</comment>
<dbReference type="InterPro" id="IPR029045">
    <property type="entry name" value="ClpP/crotonase-like_dom_sf"/>
</dbReference>
<keyword evidence="16 19" id="KW-0275">Fatty acid biosynthesis</keyword>
<comment type="similarity">
    <text evidence="20">Belongs to the AccD/PCCB family.</text>
</comment>
<dbReference type="NCBIfam" id="TIGR00515">
    <property type="entry name" value="accD"/>
    <property type="match status" value="1"/>
</dbReference>
<feature type="binding site" evidence="20">
    <location>
        <position position="35"/>
    </location>
    <ligand>
        <name>Zn(2+)</name>
        <dbReference type="ChEBI" id="CHEBI:29105"/>
    </ligand>
</feature>
<reference evidence="25" key="1">
    <citation type="journal article" date="2019" name="Int. J. Syst. Evol. Microbiol.">
        <title>The Global Catalogue of Microorganisms (GCM) 10K type strain sequencing project: providing services to taxonomists for standard genome sequencing and annotation.</title>
        <authorList>
            <consortium name="The Broad Institute Genomics Platform"/>
            <consortium name="The Broad Institute Genome Sequencing Center for Infectious Disease"/>
            <person name="Wu L."/>
            <person name="Ma J."/>
        </authorList>
    </citation>
    <scope>NUCLEOTIDE SEQUENCE [LARGE SCALE GENOMIC DNA]</scope>
    <source>
        <strain evidence="25">CGMCC 4.7132</strain>
    </source>
</reference>
<evidence type="ECO:0000256" key="8">
    <source>
        <dbReference type="ARBA" id="ARBA00022679"/>
    </source>
</evidence>
<comment type="subunit">
    <text evidence="19">Acetyl-CoA carboxylase is a heterohexamer composed of biotin carboxyl carrier protein (AccB), biotin carboxylase (AccC) and two subunits each of ACCase subunit alpha (AccA) and ACCase subunit beta (AccD).</text>
</comment>
<keyword evidence="25" id="KW-1185">Reference proteome</keyword>
<evidence type="ECO:0000256" key="17">
    <source>
        <dbReference type="ARBA" id="ARBA00025280"/>
    </source>
</evidence>
<dbReference type="Pfam" id="PF03255">
    <property type="entry name" value="ACCA"/>
    <property type="match status" value="1"/>
</dbReference>
<comment type="similarity">
    <text evidence="3">In the C-terminal section; belongs to the AccA family.</text>
</comment>
<comment type="similarity">
    <text evidence="4">In the N-terminal section; belongs to the AccD/PCCB family.</text>
</comment>
<evidence type="ECO:0000259" key="23">
    <source>
        <dbReference type="PROSITE" id="PS50989"/>
    </source>
</evidence>
<dbReference type="Proteomes" id="UP001596004">
    <property type="component" value="Unassembled WGS sequence"/>
</dbReference>
<evidence type="ECO:0000256" key="18">
    <source>
        <dbReference type="ARBA" id="ARBA00049152"/>
    </source>
</evidence>
<dbReference type="InterPro" id="IPR034733">
    <property type="entry name" value="AcCoA_carboxyl_beta"/>
</dbReference>
<keyword evidence="7 19" id="KW-0444">Lipid biosynthesis</keyword>
<dbReference type="InterPro" id="IPR041010">
    <property type="entry name" value="Znf-ACC"/>
</dbReference>